<dbReference type="GO" id="GO:0003677">
    <property type="term" value="F:DNA binding"/>
    <property type="evidence" value="ECO:0007669"/>
    <property type="project" value="UniProtKB-KW"/>
</dbReference>
<evidence type="ECO:0000256" key="4">
    <source>
        <dbReference type="ARBA" id="ARBA00023163"/>
    </source>
</evidence>
<dbReference type="AlphaFoldDB" id="A0A811FY51"/>
<dbReference type="SUPFAM" id="SSF89082">
    <property type="entry name" value="Antibiotic binding domain of TipA-like multidrug resistance regulators"/>
    <property type="match status" value="1"/>
</dbReference>
<keyword evidence="3" id="KW-0010">Activator</keyword>
<protein>
    <submittedName>
        <fullName evidence="6">MerR family transcriptional regulator</fullName>
    </submittedName>
</protein>
<evidence type="ECO:0000256" key="1">
    <source>
        <dbReference type="ARBA" id="ARBA00023015"/>
    </source>
</evidence>
<dbReference type="Gene3D" id="1.10.1660.10">
    <property type="match status" value="1"/>
</dbReference>
<dbReference type="Proteomes" id="UP000480222">
    <property type="component" value="Unassembled WGS sequence"/>
</dbReference>
<keyword evidence="1" id="KW-0805">Transcription regulation</keyword>
<organism evidence="6 7">
    <name type="scientific">Corynebacterium diphtheriae</name>
    <dbReference type="NCBI Taxonomy" id="1717"/>
    <lineage>
        <taxon>Bacteria</taxon>
        <taxon>Bacillati</taxon>
        <taxon>Actinomycetota</taxon>
        <taxon>Actinomycetes</taxon>
        <taxon>Mycobacteriales</taxon>
        <taxon>Corynebacteriaceae</taxon>
        <taxon>Corynebacterium</taxon>
    </lineage>
</organism>
<reference evidence="6 7" key="1">
    <citation type="submission" date="2020-02" db="EMBL/GenBank/DDBJ databases">
        <authorList>
            <person name="Brisse S."/>
        </authorList>
    </citation>
    <scope>NUCLEOTIDE SEQUENCE [LARGE SCALE GENOMIC DNA]</scope>
    <source>
        <strain evidence="6">CIP107547</strain>
    </source>
</reference>
<dbReference type="Pfam" id="PF07739">
    <property type="entry name" value="TipAS"/>
    <property type="match status" value="1"/>
</dbReference>
<dbReference type="InterPro" id="IPR036244">
    <property type="entry name" value="TipA-like_antibiotic-bd"/>
</dbReference>
<comment type="caution">
    <text evidence="6">The sequence shown here is derived from an EMBL/GenBank/DDBJ whole genome shotgun (WGS) entry which is preliminary data.</text>
</comment>
<evidence type="ECO:0000313" key="6">
    <source>
        <dbReference type="EMBL" id="CAB0579890.1"/>
    </source>
</evidence>
<dbReference type="InterPro" id="IPR000551">
    <property type="entry name" value="MerR-type_HTH_dom"/>
</dbReference>
<sequence>MVTPMEEHNLRTVGEVADLVGVSVRTLHHWDDIGLVSPQWRSWADYRLYSEEDVAQIYQVLLYRETGMPLKTIRDMLESNSSPADHLQRQLELLQQRKHRVTSMIESVHQLLEDTMNHNEPLSADHTAKVLGREWSKWEKEAEERWGDTEDWAISQQRAAQLGKDDFAARQMVMHKLDQRLAQAFESGMAPDSPDAHALAEEHRACLSQWFPVSHSKHALIAQGYTADPRFTAHYDKYAKGLAVWLEKAIQSNAQRHT</sequence>
<evidence type="ECO:0000256" key="2">
    <source>
        <dbReference type="ARBA" id="ARBA00023125"/>
    </source>
</evidence>
<proteinExistence type="predicted"/>
<feature type="domain" description="HTH merR-type" evidence="5">
    <location>
        <begin position="12"/>
        <end position="79"/>
    </location>
</feature>
<accession>A0A811FY51</accession>
<evidence type="ECO:0000313" key="7">
    <source>
        <dbReference type="Proteomes" id="UP000480222"/>
    </source>
</evidence>
<dbReference type="EMBL" id="CADDAV010000001">
    <property type="protein sequence ID" value="CAB0579890.1"/>
    <property type="molecule type" value="Genomic_DNA"/>
</dbReference>
<dbReference type="SMART" id="SM00422">
    <property type="entry name" value="HTH_MERR"/>
    <property type="match status" value="1"/>
</dbReference>
<dbReference type="GO" id="GO:0003700">
    <property type="term" value="F:DNA-binding transcription factor activity"/>
    <property type="evidence" value="ECO:0007669"/>
    <property type="project" value="InterPro"/>
</dbReference>
<dbReference type="PROSITE" id="PS50937">
    <property type="entry name" value="HTH_MERR_2"/>
    <property type="match status" value="1"/>
</dbReference>
<dbReference type="PANTHER" id="PTHR30204">
    <property type="entry name" value="REDOX-CYCLING DRUG-SENSING TRANSCRIPTIONAL ACTIVATOR SOXR"/>
    <property type="match status" value="1"/>
</dbReference>
<keyword evidence="4" id="KW-0804">Transcription</keyword>
<dbReference type="CDD" id="cd01106">
    <property type="entry name" value="HTH_TipAL-Mta"/>
    <property type="match status" value="1"/>
</dbReference>
<dbReference type="PANTHER" id="PTHR30204:SF90">
    <property type="entry name" value="HTH-TYPE TRANSCRIPTIONAL ACTIVATOR MTA"/>
    <property type="match status" value="1"/>
</dbReference>
<dbReference type="InterPro" id="IPR009061">
    <property type="entry name" value="DNA-bd_dom_put_sf"/>
</dbReference>
<dbReference type="InterPro" id="IPR047057">
    <property type="entry name" value="MerR_fam"/>
</dbReference>
<evidence type="ECO:0000256" key="3">
    <source>
        <dbReference type="ARBA" id="ARBA00023159"/>
    </source>
</evidence>
<gene>
    <name evidence="6" type="ORF">CIP107547_00197</name>
</gene>
<keyword evidence="2" id="KW-0238">DNA-binding</keyword>
<dbReference type="SUPFAM" id="SSF46955">
    <property type="entry name" value="Putative DNA-binding domain"/>
    <property type="match status" value="1"/>
</dbReference>
<dbReference type="Gene3D" id="1.10.490.50">
    <property type="entry name" value="Antibiotic binding domain of TipA-like multidrug resistance regulators"/>
    <property type="match status" value="1"/>
</dbReference>
<dbReference type="PROSITE" id="PS00552">
    <property type="entry name" value="HTH_MERR_1"/>
    <property type="match status" value="1"/>
</dbReference>
<evidence type="ECO:0000259" key="5">
    <source>
        <dbReference type="PROSITE" id="PS50937"/>
    </source>
</evidence>
<dbReference type="PRINTS" id="PR00040">
    <property type="entry name" value="HTHMERR"/>
</dbReference>
<dbReference type="InterPro" id="IPR012925">
    <property type="entry name" value="TipAS_dom"/>
</dbReference>
<dbReference type="Pfam" id="PF13411">
    <property type="entry name" value="MerR_1"/>
    <property type="match status" value="1"/>
</dbReference>
<name>A0A811FY51_CORDP</name>